<evidence type="ECO:0000313" key="3">
    <source>
        <dbReference type="EMBL" id="CAK0871368.1"/>
    </source>
</evidence>
<dbReference type="InterPro" id="IPR013762">
    <property type="entry name" value="Integrase-like_cat_sf"/>
</dbReference>
<sequence>MPAGSGTWRPRSEVEQSSRRLSQTAERWGCGDSLQRRQRALAAQLDAGAAPGPSQPKAEGGAPRDQLDEPEGDEGYLAGRRVKPQTLRRHQEAMQGFTAACPRAAGHGCALEEFDAMLEQYLAIQFFSIGARAHEARDVLCGCAWMRRASVAKLPAALSAVEGFRKEGPGSSRDPCPWEAVVAIAAHLMIHDSSLGPWAAAAVLLGLDTYARIGALRAVKAHDLLKPARGVQPARWAPAFSPEPDGEVSKTKTQDDAVLVGEAAAERQWLNRLMVPLVQGLAPEQRALPFGAHKPCASFETAADAIGLGQFKFVPHMLRHGGPSLDALRGVSLPEIQKRSQWAAPRSALRYSKHGRYMRILQSLPRHIRDQHTAKEELLRSQLSSELRSTR</sequence>
<evidence type="ECO:0000256" key="2">
    <source>
        <dbReference type="SAM" id="MobiDB-lite"/>
    </source>
</evidence>
<keyword evidence="1" id="KW-0233">DNA recombination</keyword>
<reference evidence="3" key="1">
    <citation type="submission" date="2023-10" db="EMBL/GenBank/DDBJ databases">
        <authorList>
            <person name="Chen Y."/>
            <person name="Shah S."/>
            <person name="Dougan E. K."/>
            <person name="Thang M."/>
            <person name="Chan C."/>
        </authorList>
    </citation>
    <scope>NUCLEOTIDE SEQUENCE [LARGE SCALE GENOMIC DNA]</scope>
</reference>
<dbReference type="EMBL" id="CAUYUJ010020749">
    <property type="protein sequence ID" value="CAK0900278.1"/>
    <property type="molecule type" value="Genomic_DNA"/>
</dbReference>
<gene>
    <name evidence="3" type="ORF">PCOR1329_LOCUS57223</name>
    <name evidence="4" type="ORF">PCOR1329_LOCUS77600</name>
</gene>
<dbReference type="InterPro" id="IPR011010">
    <property type="entry name" value="DNA_brk_join_enz"/>
</dbReference>
<dbReference type="SUPFAM" id="SSF56349">
    <property type="entry name" value="DNA breaking-rejoining enzymes"/>
    <property type="match status" value="1"/>
</dbReference>
<dbReference type="Gene3D" id="1.10.443.10">
    <property type="entry name" value="Intergrase catalytic core"/>
    <property type="match status" value="1"/>
</dbReference>
<dbReference type="EMBL" id="CAUYUJ010017060">
    <property type="protein sequence ID" value="CAK0871368.1"/>
    <property type="molecule type" value="Genomic_DNA"/>
</dbReference>
<evidence type="ECO:0000256" key="1">
    <source>
        <dbReference type="ARBA" id="ARBA00023172"/>
    </source>
</evidence>
<evidence type="ECO:0000313" key="4">
    <source>
        <dbReference type="EMBL" id="CAK0900278.1"/>
    </source>
</evidence>
<feature type="compositionally biased region" description="Low complexity" evidence="2">
    <location>
        <begin position="40"/>
        <end position="50"/>
    </location>
</feature>
<dbReference type="Proteomes" id="UP001189429">
    <property type="component" value="Unassembled WGS sequence"/>
</dbReference>
<evidence type="ECO:0000313" key="5">
    <source>
        <dbReference type="Proteomes" id="UP001189429"/>
    </source>
</evidence>
<feature type="region of interest" description="Disordered" evidence="2">
    <location>
        <begin position="1"/>
        <end position="77"/>
    </location>
</feature>
<protein>
    <submittedName>
        <fullName evidence="3">Uncharacterized protein</fullName>
    </submittedName>
</protein>
<name>A0ABN9VEZ6_9DINO</name>
<proteinExistence type="predicted"/>
<accession>A0ABN9VEZ6</accession>
<keyword evidence="5" id="KW-1185">Reference proteome</keyword>
<organism evidence="3 5">
    <name type="scientific">Prorocentrum cordatum</name>
    <dbReference type="NCBI Taxonomy" id="2364126"/>
    <lineage>
        <taxon>Eukaryota</taxon>
        <taxon>Sar</taxon>
        <taxon>Alveolata</taxon>
        <taxon>Dinophyceae</taxon>
        <taxon>Prorocentrales</taxon>
        <taxon>Prorocentraceae</taxon>
        <taxon>Prorocentrum</taxon>
    </lineage>
</organism>
<comment type="caution">
    <text evidence="3">The sequence shown here is derived from an EMBL/GenBank/DDBJ whole genome shotgun (WGS) entry which is preliminary data.</text>
</comment>